<evidence type="ECO:0000313" key="9">
    <source>
        <dbReference type="Proteomes" id="UP000823614"/>
    </source>
</evidence>
<dbReference type="GO" id="GO:0005829">
    <property type="term" value="C:cytosol"/>
    <property type="evidence" value="ECO:0007669"/>
    <property type="project" value="TreeGrafter"/>
</dbReference>
<sequence length="155" mass="17185">MMKAAILTISDTRTLTTDKSGQFIESILKQNDIEILQRKVVIDDTLQIQLGFLNLENLNPDIIITNGGTGIAQRDVSIKSLKPLMKKEITGFGELFRQISYNEIGTHSMASNAFAGINIKNQLCFSLPGSTNACKTALNQIILPELNHLIKEIRK</sequence>
<dbReference type="Gene3D" id="3.40.980.10">
    <property type="entry name" value="MoaB/Mog-like domain"/>
    <property type="match status" value="1"/>
</dbReference>
<evidence type="ECO:0000256" key="2">
    <source>
        <dbReference type="ARBA" id="ARBA00005046"/>
    </source>
</evidence>
<reference evidence="8" key="1">
    <citation type="submission" date="2020-10" db="EMBL/GenBank/DDBJ databases">
        <authorList>
            <person name="Gilroy R."/>
        </authorList>
    </citation>
    <scope>NUCLEOTIDE SEQUENCE</scope>
    <source>
        <strain evidence="8">C6-149</strain>
    </source>
</reference>
<organism evidence="8 9">
    <name type="scientific">Candidatus Gallilactobacillus intestinavium</name>
    <dbReference type="NCBI Taxonomy" id="2840838"/>
    <lineage>
        <taxon>Bacteria</taxon>
        <taxon>Bacillati</taxon>
        <taxon>Bacillota</taxon>
        <taxon>Bacilli</taxon>
        <taxon>Lactobacillales</taxon>
        <taxon>Lactobacillaceae</taxon>
        <taxon>Lactobacillaceae incertae sedis</taxon>
        <taxon>Candidatus Gallilactobacillus</taxon>
    </lineage>
</organism>
<comment type="caution">
    <text evidence="8">The sequence shown here is derived from an EMBL/GenBank/DDBJ whole genome shotgun (WGS) entry which is preliminary data.</text>
</comment>
<reference evidence="8" key="2">
    <citation type="journal article" date="2021" name="PeerJ">
        <title>Extensive microbial diversity within the chicken gut microbiome revealed by metagenomics and culture.</title>
        <authorList>
            <person name="Gilroy R."/>
            <person name="Ravi A."/>
            <person name="Getino M."/>
            <person name="Pursley I."/>
            <person name="Horton D.L."/>
            <person name="Alikhan N.F."/>
            <person name="Baker D."/>
            <person name="Gharbi K."/>
            <person name="Hall N."/>
            <person name="Watson M."/>
            <person name="Adriaenssens E.M."/>
            <person name="Foster-Nyarko E."/>
            <person name="Jarju S."/>
            <person name="Secka A."/>
            <person name="Antonio M."/>
            <person name="Oren A."/>
            <person name="Chaudhuri R.R."/>
            <person name="La Ragione R."/>
            <person name="Hildebrand F."/>
            <person name="Pallen M.J."/>
        </authorList>
    </citation>
    <scope>NUCLEOTIDE SEQUENCE</scope>
    <source>
        <strain evidence="8">C6-149</strain>
    </source>
</reference>
<comment type="function">
    <text evidence="1 6">May be involved in the biosynthesis of molybdopterin.</text>
</comment>
<dbReference type="AlphaFoldDB" id="A0A9D9E639"/>
<dbReference type="SUPFAM" id="SSF53218">
    <property type="entry name" value="Molybdenum cofactor biosynthesis proteins"/>
    <property type="match status" value="1"/>
</dbReference>
<keyword evidence="5 6" id="KW-0501">Molybdenum cofactor biosynthesis</keyword>
<comment type="similarity">
    <text evidence="3 6">Belongs to the MoaB/Mog family.</text>
</comment>
<dbReference type="PROSITE" id="PS01078">
    <property type="entry name" value="MOCF_BIOSYNTHESIS_1"/>
    <property type="match status" value="1"/>
</dbReference>
<evidence type="ECO:0000256" key="5">
    <source>
        <dbReference type="ARBA" id="ARBA00023150"/>
    </source>
</evidence>
<dbReference type="FunFam" id="3.40.980.10:FF:000006">
    <property type="entry name" value="Molybdenum cofactor biosynthesis protein B"/>
    <property type="match status" value="1"/>
</dbReference>
<dbReference type="PIRSF" id="PIRSF006443">
    <property type="entry name" value="MoaB"/>
    <property type="match status" value="1"/>
</dbReference>
<name>A0A9D9E639_9LACO</name>
<dbReference type="InterPro" id="IPR001453">
    <property type="entry name" value="MoaB/Mog_dom"/>
</dbReference>
<dbReference type="NCBIfam" id="TIGR00177">
    <property type="entry name" value="molyb_syn"/>
    <property type="match status" value="1"/>
</dbReference>
<dbReference type="EMBL" id="JADIMP010000017">
    <property type="protein sequence ID" value="MBO8440995.1"/>
    <property type="molecule type" value="Genomic_DNA"/>
</dbReference>
<evidence type="ECO:0000256" key="6">
    <source>
        <dbReference type="PIRNR" id="PIRNR006443"/>
    </source>
</evidence>
<dbReference type="PANTHER" id="PTHR43232:SF2">
    <property type="entry name" value="MOLYBDENUM COFACTOR BIOSYNTHESIS PROTEIN B"/>
    <property type="match status" value="1"/>
</dbReference>
<dbReference type="SMART" id="SM00852">
    <property type="entry name" value="MoCF_biosynth"/>
    <property type="match status" value="1"/>
</dbReference>
<dbReference type="InterPro" id="IPR012245">
    <property type="entry name" value="MoaB"/>
</dbReference>
<accession>A0A9D9E639</accession>
<dbReference type="Pfam" id="PF00994">
    <property type="entry name" value="MoCF_biosynth"/>
    <property type="match status" value="1"/>
</dbReference>
<dbReference type="CDD" id="cd00886">
    <property type="entry name" value="MogA_MoaB"/>
    <property type="match status" value="1"/>
</dbReference>
<proteinExistence type="inferred from homology"/>
<evidence type="ECO:0000313" key="8">
    <source>
        <dbReference type="EMBL" id="MBO8440995.1"/>
    </source>
</evidence>
<evidence type="ECO:0000256" key="3">
    <source>
        <dbReference type="ARBA" id="ARBA00006112"/>
    </source>
</evidence>
<comment type="pathway">
    <text evidence="2 6">Cofactor biosynthesis; molybdopterin biosynthesis.</text>
</comment>
<dbReference type="InterPro" id="IPR036425">
    <property type="entry name" value="MoaB/Mog-like_dom_sf"/>
</dbReference>
<evidence type="ECO:0000256" key="4">
    <source>
        <dbReference type="ARBA" id="ARBA00015262"/>
    </source>
</evidence>
<dbReference type="InterPro" id="IPR008284">
    <property type="entry name" value="MoCF_biosynth_CS"/>
</dbReference>
<dbReference type="Proteomes" id="UP000823614">
    <property type="component" value="Unassembled WGS sequence"/>
</dbReference>
<feature type="domain" description="MoaB/Mog" evidence="7">
    <location>
        <begin position="5"/>
        <end position="149"/>
    </location>
</feature>
<evidence type="ECO:0000256" key="1">
    <source>
        <dbReference type="ARBA" id="ARBA00003487"/>
    </source>
</evidence>
<protein>
    <recommendedName>
        <fullName evidence="4 6">Molybdenum cofactor biosynthesis protein B</fullName>
    </recommendedName>
</protein>
<dbReference type="PANTHER" id="PTHR43232">
    <property type="entry name" value="MOLYBDENUM COFACTOR BIOSYNTHESIS PROTEIN B"/>
    <property type="match status" value="1"/>
</dbReference>
<evidence type="ECO:0000259" key="7">
    <source>
        <dbReference type="SMART" id="SM00852"/>
    </source>
</evidence>
<dbReference type="GO" id="GO:0006777">
    <property type="term" value="P:Mo-molybdopterin cofactor biosynthetic process"/>
    <property type="evidence" value="ECO:0007669"/>
    <property type="project" value="UniProtKB-UniRule"/>
</dbReference>
<gene>
    <name evidence="8" type="ORF">IAA89_00885</name>
</gene>